<proteinExistence type="predicted"/>
<dbReference type="Gene3D" id="3.40.50.10330">
    <property type="entry name" value="Probable inorganic polyphosphate/atp-NAD kinase, domain 1"/>
    <property type="match status" value="1"/>
</dbReference>
<evidence type="ECO:0000313" key="2">
    <source>
        <dbReference type="EMBL" id="GMR36464.1"/>
    </source>
</evidence>
<dbReference type="Pfam" id="PF00781">
    <property type="entry name" value="DAGK_cat"/>
    <property type="match status" value="1"/>
</dbReference>
<sequence>MAVAKIRNFPIKLWEHKKKTIFAGVVLYWAGNWVKKSQRNASIRTYYAKEALSFGDQIVSAETRPRRVTVLGNASANERHVWDEFTTNALPLFHLAGLEVNVIKTESSDQLEKLAVVLDGEEADAIYVVGGDGTIQRVLTAIFKEKDYAPLPIGFAPGGYDNLALRAIVPIVFNNDSDVRRWCESAMSLIEDTRRELRVTQTIVMNKEKEGEEAKTTVEYGVSPIYGGWFGHIEERRKKLWYWAGLKRRFAYLWEMVKRSPRPTTLSLSYEEYCEGCSRCRPAVIEKKPEWRWYHLLIGMPKKKNERVEKDYSKIINENCGKKGETKVDAVEFNINTEQMEHSTRLSFQSSSHLGRLGVMAEGWSRCSQGIVGQSSNPIYDTQLSGGAISFQVDSIPQFLSRIYVAGDSVKVSEGDTVDIRTTRKTLHAFLPQSVRLNLDQL</sequence>
<dbReference type="GO" id="GO:0005739">
    <property type="term" value="C:mitochondrion"/>
    <property type="evidence" value="ECO:0007669"/>
    <property type="project" value="TreeGrafter"/>
</dbReference>
<protein>
    <recommendedName>
        <fullName evidence="1">DAGKc domain-containing protein</fullName>
    </recommendedName>
</protein>
<dbReference type="GO" id="GO:0004143">
    <property type="term" value="F:ATP-dependent diacylglycerol kinase activity"/>
    <property type="evidence" value="ECO:0007669"/>
    <property type="project" value="TreeGrafter"/>
</dbReference>
<dbReference type="GO" id="GO:0016020">
    <property type="term" value="C:membrane"/>
    <property type="evidence" value="ECO:0007669"/>
    <property type="project" value="TreeGrafter"/>
</dbReference>
<dbReference type="GO" id="GO:0046513">
    <property type="term" value="P:ceramide biosynthetic process"/>
    <property type="evidence" value="ECO:0007669"/>
    <property type="project" value="TreeGrafter"/>
</dbReference>
<feature type="domain" description="DAGKc" evidence="1">
    <location>
        <begin position="63"/>
        <end position="209"/>
    </location>
</feature>
<dbReference type="Proteomes" id="UP001328107">
    <property type="component" value="Unassembled WGS sequence"/>
</dbReference>
<dbReference type="InterPro" id="IPR017438">
    <property type="entry name" value="ATP-NAD_kinase_N"/>
</dbReference>
<dbReference type="AlphaFoldDB" id="A0AAN4ZBA7"/>
<dbReference type="InterPro" id="IPR016064">
    <property type="entry name" value="NAD/diacylglycerol_kinase_sf"/>
</dbReference>
<comment type="caution">
    <text evidence="2">The sequence shown here is derived from an EMBL/GenBank/DDBJ whole genome shotgun (WGS) entry which is preliminary data.</text>
</comment>
<dbReference type="GO" id="GO:0001729">
    <property type="term" value="F:ceramide kinase activity"/>
    <property type="evidence" value="ECO:0007669"/>
    <property type="project" value="TreeGrafter"/>
</dbReference>
<dbReference type="PANTHER" id="PTHR12358">
    <property type="entry name" value="SPHINGOSINE KINASE"/>
    <property type="match status" value="1"/>
</dbReference>
<dbReference type="GO" id="GO:0047620">
    <property type="term" value="F:acylglycerol kinase activity"/>
    <property type="evidence" value="ECO:0007669"/>
    <property type="project" value="TreeGrafter"/>
</dbReference>
<dbReference type="GO" id="GO:0046512">
    <property type="term" value="P:sphingosine biosynthetic process"/>
    <property type="evidence" value="ECO:0007669"/>
    <property type="project" value="TreeGrafter"/>
</dbReference>
<name>A0AAN4ZBA7_9BILA</name>
<reference evidence="3" key="1">
    <citation type="submission" date="2022-10" db="EMBL/GenBank/DDBJ databases">
        <title>Genome assembly of Pristionchus species.</title>
        <authorList>
            <person name="Yoshida K."/>
            <person name="Sommer R.J."/>
        </authorList>
    </citation>
    <scope>NUCLEOTIDE SEQUENCE [LARGE SCALE GENOMIC DNA]</scope>
    <source>
        <strain evidence="3">RS5460</strain>
    </source>
</reference>
<dbReference type="InterPro" id="IPR050187">
    <property type="entry name" value="Lipid_Phosphate_FormReg"/>
</dbReference>
<keyword evidence="3" id="KW-1185">Reference proteome</keyword>
<dbReference type="PROSITE" id="PS50146">
    <property type="entry name" value="DAGK"/>
    <property type="match status" value="1"/>
</dbReference>
<organism evidence="2 3">
    <name type="scientific">Pristionchus mayeri</name>
    <dbReference type="NCBI Taxonomy" id="1317129"/>
    <lineage>
        <taxon>Eukaryota</taxon>
        <taxon>Metazoa</taxon>
        <taxon>Ecdysozoa</taxon>
        <taxon>Nematoda</taxon>
        <taxon>Chromadorea</taxon>
        <taxon>Rhabditida</taxon>
        <taxon>Rhabditina</taxon>
        <taxon>Diplogasteromorpha</taxon>
        <taxon>Diplogasteroidea</taxon>
        <taxon>Neodiplogasteridae</taxon>
        <taxon>Pristionchus</taxon>
    </lineage>
</organism>
<dbReference type="PANTHER" id="PTHR12358:SF31">
    <property type="entry name" value="ACYLGLYCEROL KINASE, MITOCHONDRIAL"/>
    <property type="match status" value="1"/>
</dbReference>
<dbReference type="SUPFAM" id="SSF111331">
    <property type="entry name" value="NAD kinase/diacylglycerol kinase-like"/>
    <property type="match status" value="1"/>
</dbReference>
<accession>A0AAN4ZBA7</accession>
<dbReference type="EMBL" id="BTRK01000002">
    <property type="protein sequence ID" value="GMR36464.1"/>
    <property type="molecule type" value="Genomic_DNA"/>
</dbReference>
<evidence type="ECO:0000313" key="3">
    <source>
        <dbReference type="Proteomes" id="UP001328107"/>
    </source>
</evidence>
<gene>
    <name evidence="2" type="ORF">PMAYCL1PPCAC_06659</name>
</gene>
<evidence type="ECO:0000259" key="1">
    <source>
        <dbReference type="PROSITE" id="PS50146"/>
    </source>
</evidence>
<dbReference type="InterPro" id="IPR001206">
    <property type="entry name" value="Diacylglycerol_kinase_cat_dom"/>
</dbReference>